<gene>
    <name evidence="4" type="ORF">FAB82_01095</name>
</gene>
<dbReference type="InterPro" id="IPR036291">
    <property type="entry name" value="NAD(P)-bd_dom_sf"/>
</dbReference>
<evidence type="ECO:0008006" key="6">
    <source>
        <dbReference type="Google" id="ProtNLM"/>
    </source>
</evidence>
<dbReference type="RefSeq" id="WP_136532697.1">
    <property type="nucleotide sequence ID" value="NZ_STGY01000004.1"/>
</dbReference>
<protein>
    <recommendedName>
        <fullName evidence="6">Potassium transporter TrkA</fullName>
    </recommendedName>
</protein>
<keyword evidence="1" id="KW-0472">Membrane</keyword>
<dbReference type="PROSITE" id="PS51202">
    <property type="entry name" value="RCK_C"/>
    <property type="match status" value="1"/>
</dbReference>
<dbReference type="SUPFAM" id="SSF51735">
    <property type="entry name" value="NAD(P)-binding Rossmann-fold domains"/>
    <property type="match status" value="1"/>
</dbReference>
<keyword evidence="1" id="KW-0812">Transmembrane</keyword>
<dbReference type="InterPro" id="IPR050721">
    <property type="entry name" value="Trk_Ktr_HKT_K-transport"/>
</dbReference>
<evidence type="ECO:0000313" key="5">
    <source>
        <dbReference type="Proteomes" id="UP000308760"/>
    </source>
</evidence>
<accession>A0A4S8QJX5</accession>
<reference evidence="4 5" key="2">
    <citation type="submission" date="2019-05" db="EMBL/GenBank/DDBJ databases">
        <title>Glycomyces buryatensis sp. nov.</title>
        <authorList>
            <person name="Nikitina E."/>
        </authorList>
    </citation>
    <scope>NUCLEOTIDE SEQUENCE [LARGE SCALE GENOMIC DNA]</scope>
    <source>
        <strain evidence="4 5">18</strain>
    </source>
</reference>
<dbReference type="AlphaFoldDB" id="A0A4S8QJX5"/>
<organism evidence="4 5">
    <name type="scientific">Glycomyces buryatensis</name>
    <dbReference type="NCBI Taxonomy" id="2570927"/>
    <lineage>
        <taxon>Bacteria</taxon>
        <taxon>Bacillati</taxon>
        <taxon>Actinomycetota</taxon>
        <taxon>Actinomycetes</taxon>
        <taxon>Glycomycetales</taxon>
        <taxon>Glycomycetaceae</taxon>
        <taxon>Glycomyces</taxon>
    </lineage>
</organism>
<dbReference type="PANTHER" id="PTHR43833">
    <property type="entry name" value="POTASSIUM CHANNEL PROTEIN 2-RELATED-RELATED"/>
    <property type="match status" value="1"/>
</dbReference>
<dbReference type="Gene3D" id="3.30.70.1450">
    <property type="entry name" value="Regulator of K+ conductance, C-terminal domain"/>
    <property type="match status" value="1"/>
</dbReference>
<dbReference type="PROSITE" id="PS51201">
    <property type="entry name" value="RCK_N"/>
    <property type="match status" value="1"/>
</dbReference>
<dbReference type="SUPFAM" id="SSF116726">
    <property type="entry name" value="TrkA C-terminal domain-like"/>
    <property type="match status" value="1"/>
</dbReference>
<dbReference type="InterPro" id="IPR036721">
    <property type="entry name" value="RCK_C_sf"/>
</dbReference>
<comment type="caution">
    <text evidence="4">The sequence shown here is derived from an EMBL/GenBank/DDBJ whole genome shotgun (WGS) entry which is preliminary data.</text>
</comment>
<evidence type="ECO:0000259" key="3">
    <source>
        <dbReference type="PROSITE" id="PS51202"/>
    </source>
</evidence>
<feature type="domain" description="RCK N-terminal" evidence="2">
    <location>
        <begin position="355"/>
        <end position="482"/>
    </location>
</feature>
<evidence type="ECO:0000259" key="2">
    <source>
        <dbReference type="PROSITE" id="PS51201"/>
    </source>
</evidence>
<reference evidence="5" key="1">
    <citation type="submission" date="2019-04" db="EMBL/GenBank/DDBJ databases">
        <title>Nocardioides xinjiangensis sp. nov.</title>
        <authorList>
            <person name="Liu S."/>
        </authorList>
    </citation>
    <scope>NUCLEOTIDE SEQUENCE [LARGE SCALE GENOMIC DNA]</scope>
    <source>
        <strain evidence="5">18</strain>
    </source>
</reference>
<feature type="transmembrane region" description="Helical" evidence="1">
    <location>
        <begin position="254"/>
        <end position="277"/>
    </location>
</feature>
<evidence type="ECO:0000256" key="1">
    <source>
        <dbReference type="SAM" id="Phobius"/>
    </source>
</evidence>
<dbReference type="OrthoDB" id="440986at2"/>
<keyword evidence="5" id="KW-1185">Reference proteome</keyword>
<dbReference type="GO" id="GO:0006813">
    <property type="term" value="P:potassium ion transport"/>
    <property type="evidence" value="ECO:0007669"/>
    <property type="project" value="InterPro"/>
</dbReference>
<proteinExistence type="predicted"/>
<dbReference type="PANTHER" id="PTHR43833:SF11">
    <property type="entry name" value="VOLTAGE-GATED POTASSIUM CHANNEL KCH"/>
    <property type="match status" value="1"/>
</dbReference>
<name>A0A4S8QJX5_9ACTN</name>
<dbReference type="InterPro" id="IPR003148">
    <property type="entry name" value="RCK_N"/>
</dbReference>
<dbReference type="GO" id="GO:0008324">
    <property type="term" value="F:monoatomic cation transmembrane transporter activity"/>
    <property type="evidence" value="ECO:0007669"/>
    <property type="project" value="InterPro"/>
</dbReference>
<dbReference type="Gene3D" id="3.40.50.720">
    <property type="entry name" value="NAD(P)-binding Rossmann-like Domain"/>
    <property type="match status" value="2"/>
</dbReference>
<dbReference type="Proteomes" id="UP000308760">
    <property type="component" value="Unassembled WGS sequence"/>
</dbReference>
<sequence>MYPDLRRPPPDEASQSERLIIVVGDNGLTLRFIKNLTGRFSFRVVALLSDTPGTQRAEIEREAEDNSRLNIVKARRVTPETILKAGLYHAYAVALMNQDDVENLHLALSVRELSRDLEDDTPARLIIRMYNKGLRDHIQNLLGGEGVFVESDADMVARTYAAAALQQIPPGDILIWGRRLYLTRVPHERAESQWVVANGYGRMEMLPEDRDESVRILCLQPSGRRSWIRPKWEKALQFWRQSRHAVVSTLKRKWGLVLAAGLLAVTLVTSGAILMHYQSQANPVDSVGDAVYLVSMLVGSGLDPEMAAHRWLKVTHAVLVLSGALIVPVLTGAIVQVVVERRYALSEGRMLRAVRDHVVVVGLGNLGTRVVETLRNDPDQNIQVVAIEKDRDAPGVQAARRAGAQVLIGDASRPETLREAEIEKCRSLVTMASQDSANLETALAGIDLRSDLRTVMRIYNDDFAKLVRQNLNKGTPPGTASPHHSYSAPQVAAASFARALTDDEILETIPVREHNAYIAEVTVEEGSLLDDAYAGNVTAFGSIRLLAIRKGLTSKAVSWNPTPSFRVKAGDKLLVLVTRAGLNDIRGRCR</sequence>
<feature type="transmembrane region" description="Helical" evidence="1">
    <location>
        <begin position="314"/>
        <end position="339"/>
    </location>
</feature>
<feature type="domain" description="RCK C-terminal" evidence="3">
    <location>
        <begin position="506"/>
        <end position="590"/>
    </location>
</feature>
<evidence type="ECO:0000313" key="4">
    <source>
        <dbReference type="EMBL" id="THV43305.1"/>
    </source>
</evidence>
<dbReference type="Pfam" id="PF02254">
    <property type="entry name" value="TrkA_N"/>
    <property type="match status" value="1"/>
</dbReference>
<dbReference type="EMBL" id="STGY01000004">
    <property type="protein sequence ID" value="THV43305.1"/>
    <property type="molecule type" value="Genomic_DNA"/>
</dbReference>
<keyword evidence="1" id="KW-1133">Transmembrane helix</keyword>
<dbReference type="InterPro" id="IPR006037">
    <property type="entry name" value="RCK_C"/>
</dbReference>